<feature type="transmembrane region" description="Helical" evidence="4">
    <location>
        <begin position="716"/>
        <end position="741"/>
    </location>
</feature>
<dbReference type="SUPFAM" id="SSF56496">
    <property type="entry name" value="Fibrinogen C-terminal domain-like"/>
    <property type="match status" value="1"/>
</dbReference>
<dbReference type="PANTHER" id="PTHR15036:SF40">
    <property type="entry name" value="CONTACTIN-ASSOCIATED PROTEIN-LIKE 4"/>
    <property type="match status" value="1"/>
</dbReference>
<proteinExistence type="predicted"/>
<feature type="non-terminal residue" evidence="9">
    <location>
        <position position="1"/>
    </location>
</feature>
<evidence type="ECO:0000256" key="4">
    <source>
        <dbReference type="SAM" id="Phobius"/>
    </source>
</evidence>
<keyword evidence="8" id="KW-1185">Reference proteome</keyword>
<keyword evidence="1" id="KW-1015">Disulfide bond</keyword>
<feature type="domain" description="EGF-like" evidence="6">
    <location>
        <begin position="110"/>
        <end position="147"/>
    </location>
</feature>
<dbReference type="PROSITE" id="PS50025">
    <property type="entry name" value="LAM_G_DOMAIN"/>
    <property type="match status" value="3"/>
</dbReference>
<dbReference type="Pfam" id="PF02210">
    <property type="entry name" value="Laminin_G_2"/>
    <property type="match status" value="3"/>
</dbReference>
<keyword evidence="4" id="KW-0812">Transmembrane</keyword>
<dbReference type="SUPFAM" id="SSF57196">
    <property type="entry name" value="EGF/Laminin"/>
    <property type="match status" value="1"/>
</dbReference>
<feature type="region of interest" description="Disordered" evidence="3">
    <location>
        <begin position="680"/>
        <end position="702"/>
    </location>
</feature>
<organism evidence="8 9">
    <name type="scientific">Stegastes partitus</name>
    <name type="common">bicolor damselfish</name>
    <dbReference type="NCBI Taxonomy" id="144197"/>
    <lineage>
        <taxon>Eukaryota</taxon>
        <taxon>Metazoa</taxon>
        <taxon>Chordata</taxon>
        <taxon>Craniata</taxon>
        <taxon>Vertebrata</taxon>
        <taxon>Euteleostomi</taxon>
        <taxon>Actinopterygii</taxon>
        <taxon>Neopterygii</taxon>
        <taxon>Teleostei</taxon>
        <taxon>Neoteleostei</taxon>
        <taxon>Acanthomorphata</taxon>
        <taxon>Ovalentaria</taxon>
        <taxon>Pomacentridae</taxon>
        <taxon>Stegastes</taxon>
    </lineage>
</organism>
<dbReference type="CDD" id="cd00110">
    <property type="entry name" value="LamG"/>
    <property type="match status" value="3"/>
</dbReference>
<reference evidence="9" key="1">
    <citation type="submission" date="2025-08" db="UniProtKB">
        <authorList>
            <consortium name="RefSeq"/>
        </authorList>
    </citation>
    <scope>IDENTIFICATION</scope>
</reference>
<dbReference type="InterPro" id="IPR050372">
    <property type="entry name" value="Neurexin-related_CASP"/>
</dbReference>
<dbReference type="SUPFAM" id="SSF49899">
    <property type="entry name" value="Concanavalin A-like lectins/glucanases"/>
    <property type="match status" value="3"/>
</dbReference>
<dbReference type="SMART" id="SM00282">
    <property type="entry name" value="LamG"/>
    <property type="match status" value="2"/>
</dbReference>
<dbReference type="PANTHER" id="PTHR15036">
    <property type="entry name" value="PIKACHURIN-LIKE PROTEIN"/>
    <property type="match status" value="1"/>
</dbReference>
<dbReference type="InterPro" id="IPR000742">
    <property type="entry name" value="EGF"/>
</dbReference>
<evidence type="ECO:0000259" key="5">
    <source>
        <dbReference type="PROSITE" id="PS50025"/>
    </source>
</evidence>
<accession>A0A9Y4K2L9</accession>
<keyword evidence="2" id="KW-0245">EGF-like domain</keyword>
<dbReference type="NCBIfam" id="NF040941">
    <property type="entry name" value="GGGWT_bact"/>
    <property type="match status" value="1"/>
</dbReference>
<dbReference type="GeneID" id="103361194"/>
<evidence type="ECO:0000256" key="1">
    <source>
        <dbReference type="ARBA" id="ARBA00023157"/>
    </source>
</evidence>
<dbReference type="PROSITE" id="PS50026">
    <property type="entry name" value="EGF_3"/>
    <property type="match status" value="1"/>
</dbReference>
<evidence type="ECO:0000313" key="9">
    <source>
        <dbReference type="RefSeq" id="XP_008285438.1"/>
    </source>
</evidence>
<keyword evidence="4" id="KW-0472">Membrane</keyword>
<feature type="compositionally biased region" description="Polar residues" evidence="3">
    <location>
        <begin position="765"/>
        <end position="777"/>
    </location>
</feature>
<feature type="domain" description="Laminin G" evidence="5">
    <location>
        <begin position="354"/>
        <end position="500"/>
    </location>
</feature>
<keyword evidence="4" id="KW-1133">Transmembrane helix</keyword>
<evidence type="ECO:0000256" key="3">
    <source>
        <dbReference type="SAM" id="MobiDB-lite"/>
    </source>
</evidence>
<evidence type="ECO:0000259" key="7">
    <source>
        <dbReference type="PROSITE" id="PS51406"/>
    </source>
</evidence>
<evidence type="ECO:0000256" key="2">
    <source>
        <dbReference type="PROSITE-ProRule" id="PRU00076"/>
    </source>
</evidence>
<feature type="domain" description="Laminin G" evidence="5">
    <location>
        <begin position="490"/>
        <end position="678"/>
    </location>
</feature>
<protein>
    <submittedName>
        <fullName evidence="9">Contactin-associated protein-like 5</fullName>
    </submittedName>
</protein>
<dbReference type="InterPro" id="IPR013320">
    <property type="entry name" value="ConA-like_dom_sf"/>
</dbReference>
<dbReference type="Gene3D" id="2.60.120.200">
    <property type="match status" value="3"/>
</dbReference>
<sequence>KDDVSSGSALNDGQWHSVDLISGRGRLTVMVDGDEAAAAHASPSFVITAGGQLFYGGCPSDSSSQCMNPFRAFQGCMRLLTVDDQPVDLIQVQQRLMGNYSHLQIDMCGIIDRCSPGRCEHEGGCTQSWTTFRCNCSGTGYTGATCHSSIYEQSCEAYKHRGNTSGFYHVDVDGSGPIRPQLVYCDMTEDQTWTVIRHNNTELTRVGGGARHSAHFEYASDEEQLAAIIRQSEHCEQELAYHCRKSRVLGSAEGSPVSWWVGGPDGGQVQTHWGGASPGSQRCGCGVQQNCVEPKHRCNCDADRAEWSSDSGLLTHKETLPVRSLVLGDVQRSGSESAYRVGPLRCHGDKNVWNAAFFDKETSYLHFPTFHGELSADISFLFKTTSSSGVFLENLGIRDFIRIELSSSTEVLFSFDVGNGPLEVSVKAGFPLNDNRWHRVQAERNVKEATLRLDELPAATQEAPADGHIHLQLNSQLFIDVSASFRPGSSVSFTLEEPDSSVLPSSSSSSSSVHSENISLSFRTSQSPALLLYVGSDLQEYVALLLNKQDQLEVRYRLDGSREPEVLRSKVKNLSNRQLHRVSISRLADAVSVQIDQNSREDFNLTSDEEFDGVRTLVLGRVHNSDGLDPELSQLASLGFAGCLSSVLFNSISPLKAALLHPNTSSVTVTGSLVRSNCGSTSANQNAAEATHHQSGQSGSAGTGQPLVNAIRSDSALVGGVIAVVIFVSVSALAVTARFLYRRKGSCQSPEVKTVKPEDSPELAFSSQTSSQNGPTESQREYFI</sequence>
<name>A0A9Y4K2L9_9TELE</name>
<dbReference type="PROSITE" id="PS51406">
    <property type="entry name" value="FIBRINOGEN_C_2"/>
    <property type="match status" value="1"/>
</dbReference>
<dbReference type="InterPro" id="IPR002181">
    <property type="entry name" value="Fibrinogen_a/b/g_C_dom"/>
</dbReference>
<dbReference type="Proteomes" id="UP000694891">
    <property type="component" value="Unplaced"/>
</dbReference>
<dbReference type="RefSeq" id="XP_008285438.1">
    <property type="nucleotide sequence ID" value="XM_008287216.1"/>
</dbReference>
<comment type="caution">
    <text evidence="2">Lacks conserved residue(s) required for the propagation of feature annotation.</text>
</comment>
<dbReference type="InterPro" id="IPR001791">
    <property type="entry name" value="Laminin_G"/>
</dbReference>
<dbReference type="Gene3D" id="2.60.120.1000">
    <property type="match status" value="1"/>
</dbReference>
<gene>
    <name evidence="9" type="primary">LOC103361194</name>
</gene>
<feature type="domain" description="Fibrinogen C-terminal" evidence="7">
    <location>
        <begin position="146"/>
        <end position="198"/>
    </location>
</feature>
<feature type="domain" description="Laminin G" evidence="5">
    <location>
        <begin position="1"/>
        <end position="108"/>
    </location>
</feature>
<dbReference type="AlphaFoldDB" id="A0A9Y4K2L9"/>
<evidence type="ECO:0000313" key="8">
    <source>
        <dbReference type="Proteomes" id="UP000694891"/>
    </source>
</evidence>
<evidence type="ECO:0000259" key="6">
    <source>
        <dbReference type="PROSITE" id="PS50026"/>
    </source>
</evidence>
<dbReference type="InterPro" id="IPR036056">
    <property type="entry name" value="Fibrinogen-like_C"/>
</dbReference>
<feature type="region of interest" description="Disordered" evidence="3">
    <location>
        <begin position="750"/>
        <end position="784"/>
    </location>
</feature>